<feature type="compositionally biased region" description="Low complexity" evidence="1">
    <location>
        <begin position="353"/>
        <end position="363"/>
    </location>
</feature>
<gene>
    <name evidence="2" type="ORF">CROQUDRAFT_131141</name>
</gene>
<feature type="compositionally biased region" description="Basic and acidic residues" evidence="1">
    <location>
        <begin position="459"/>
        <end position="469"/>
    </location>
</feature>
<feature type="region of interest" description="Disordered" evidence="1">
    <location>
        <begin position="709"/>
        <end position="743"/>
    </location>
</feature>
<protein>
    <recommendedName>
        <fullName evidence="4">CUE domain-containing protein</fullName>
    </recommendedName>
</protein>
<evidence type="ECO:0008006" key="4">
    <source>
        <dbReference type="Google" id="ProtNLM"/>
    </source>
</evidence>
<feature type="compositionally biased region" description="Pro residues" evidence="1">
    <location>
        <begin position="631"/>
        <end position="640"/>
    </location>
</feature>
<comment type="caution">
    <text evidence="2">The sequence shown here is derived from an EMBL/GenBank/DDBJ whole genome shotgun (WGS) entry which is preliminary data.</text>
</comment>
<sequence>MLKPTISNDPKLSNPINLPNETRSKHSSPSSIYSDSSNHPTSTLINFEKSPSLEDYLNPTDHPNSPIKPIQATLIHHQIDRSNQDENLLLLFPKSTFNQTKSHPSHPKMKSISSDHSNSNSNLINKPTIFSSSLKSPPSPSHSSISPPSSAGLIEHDEIQDPSFLRTDQYKHSLSSNSSHSDDQELVSLYSKYQNNHSSSIHLNNLNQPFEDISTTSHHNLLDLPSSISSSTSTSSIYSNEIHSTKVFNELKEMLGEAIDSVHDTFNSSSDHQTLVEEVDTKDKVIQSESYSSLLSTIKKSIAAKRAQNGLNKQQVLSIDRKSSTSFSNYSQEKSILNDKEEEGDEIADQLTPLPLNLSPSNSAETNINQSTLPTTTNNPQSITNEEQTLEIISRPSPPSPTHPSTRSPPLTTNLQSPGAPKPISTYPQLITRQKSHTPTKVSSPLKHPSIILQSSPDKSSHNIHEHPSPRSNLPHRSRTTSSSIGRSSSELSNLQNWQWLDSNTGTPKPNQLVNNLNELTKNERILKKLNDYYKSTHNENELDFKISLLNQRQMNTKSLKNKNLNINIKEFKKIKSTAERCKIYSSKINEMWQVQTGIDVWLFYKTSNEDINLDNNNQGPVIRKLSYQSQPPPQPPSPIPQHILNEGSHSRDTSSSSVLSFPARSDATRAIEITERSGLVEIVNTSNTFLPNPLMAVHGLLFPGLYQPNGGSGSTNPQPHNHDAPDFSSYSLTNNNNNNPNLGTSRNLVTNNYNHNKPSTLSFLSQLKRKNSNRKHINLTNLNNNHNHNIVSKEIKSKISSPILSNHHHNYQRKPNGARKPNQSISNNLISTSTPPHEIIKNNQNKAIFKDNKFNRSSLGFNNTSNHNNHNFDNLKINKILDILPFANKKRLEEILVRENGDDVATISAYLEEERKNV</sequence>
<evidence type="ECO:0000313" key="2">
    <source>
        <dbReference type="EMBL" id="KAG0149766.1"/>
    </source>
</evidence>
<evidence type="ECO:0000256" key="1">
    <source>
        <dbReference type="SAM" id="MobiDB-lite"/>
    </source>
</evidence>
<feature type="region of interest" description="Disordered" evidence="1">
    <location>
        <begin position="1"/>
        <end position="68"/>
    </location>
</feature>
<dbReference type="Proteomes" id="UP000886653">
    <property type="component" value="Unassembled WGS sequence"/>
</dbReference>
<feature type="compositionally biased region" description="Polar residues" evidence="1">
    <location>
        <begin position="822"/>
        <end position="838"/>
    </location>
</feature>
<feature type="compositionally biased region" description="Polar residues" evidence="1">
    <location>
        <begin position="364"/>
        <end position="387"/>
    </location>
</feature>
<proteinExistence type="predicted"/>
<dbReference type="EMBL" id="MU167225">
    <property type="protein sequence ID" value="KAG0149766.1"/>
    <property type="molecule type" value="Genomic_DNA"/>
</dbReference>
<name>A0A9P6TEP3_9BASI</name>
<feature type="compositionally biased region" description="Polar residues" evidence="1">
    <location>
        <begin position="426"/>
        <end position="443"/>
    </location>
</feature>
<organism evidence="2 3">
    <name type="scientific">Cronartium quercuum f. sp. fusiforme G11</name>
    <dbReference type="NCBI Taxonomy" id="708437"/>
    <lineage>
        <taxon>Eukaryota</taxon>
        <taxon>Fungi</taxon>
        <taxon>Dikarya</taxon>
        <taxon>Basidiomycota</taxon>
        <taxon>Pucciniomycotina</taxon>
        <taxon>Pucciniomycetes</taxon>
        <taxon>Pucciniales</taxon>
        <taxon>Coleosporiaceae</taxon>
        <taxon>Cronartium</taxon>
    </lineage>
</organism>
<feature type="compositionally biased region" description="Low complexity" evidence="1">
    <location>
        <begin position="27"/>
        <end position="37"/>
    </location>
</feature>
<accession>A0A9P6TEP3</accession>
<reference evidence="2" key="1">
    <citation type="submission" date="2013-11" db="EMBL/GenBank/DDBJ databases">
        <title>Genome sequence of the fusiform rust pathogen reveals effectors for host alternation and coevolution with pine.</title>
        <authorList>
            <consortium name="DOE Joint Genome Institute"/>
            <person name="Smith K."/>
            <person name="Pendleton A."/>
            <person name="Kubisiak T."/>
            <person name="Anderson C."/>
            <person name="Salamov A."/>
            <person name="Aerts A."/>
            <person name="Riley R."/>
            <person name="Clum A."/>
            <person name="Lindquist E."/>
            <person name="Ence D."/>
            <person name="Campbell M."/>
            <person name="Kronenberg Z."/>
            <person name="Feau N."/>
            <person name="Dhillon B."/>
            <person name="Hamelin R."/>
            <person name="Burleigh J."/>
            <person name="Smith J."/>
            <person name="Yandell M."/>
            <person name="Nelson C."/>
            <person name="Grigoriev I."/>
            <person name="Davis J."/>
        </authorList>
    </citation>
    <scope>NUCLEOTIDE SEQUENCE</scope>
    <source>
        <strain evidence="2">G11</strain>
    </source>
</reference>
<feature type="region of interest" description="Disordered" evidence="1">
    <location>
        <begin position="321"/>
        <end position="490"/>
    </location>
</feature>
<feature type="region of interest" description="Disordered" evidence="1">
    <location>
        <begin position="614"/>
        <end position="662"/>
    </location>
</feature>
<feature type="compositionally biased region" description="Polar residues" evidence="1">
    <location>
        <begin position="324"/>
        <end position="335"/>
    </location>
</feature>
<feature type="region of interest" description="Disordered" evidence="1">
    <location>
        <begin position="807"/>
        <end position="838"/>
    </location>
</feature>
<feature type="compositionally biased region" description="Low complexity" evidence="1">
    <location>
        <begin position="480"/>
        <end position="490"/>
    </location>
</feature>
<feature type="compositionally biased region" description="Low complexity" evidence="1">
    <location>
        <begin position="111"/>
        <end position="150"/>
    </location>
</feature>
<dbReference type="AlphaFoldDB" id="A0A9P6TEP3"/>
<feature type="compositionally biased region" description="Polar residues" evidence="1">
    <location>
        <begin position="1"/>
        <end position="21"/>
    </location>
</feature>
<evidence type="ECO:0000313" key="3">
    <source>
        <dbReference type="Proteomes" id="UP000886653"/>
    </source>
</evidence>
<keyword evidence="3" id="KW-1185">Reference proteome</keyword>
<feature type="region of interest" description="Disordered" evidence="1">
    <location>
        <begin position="97"/>
        <end position="153"/>
    </location>
</feature>